<feature type="transmembrane region" description="Helical" evidence="1">
    <location>
        <begin position="7"/>
        <end position="25"/>
    </location>
</feature>
<feature type="transmembrane region" description="Helical" evidence="1">
    <location>
        <begin position="289"/>
        <end position="307"/>
    </location>
</feature>
<dbReference type="PANTHER" id="PTHR22911">
    <property type="entry name" value="ACYL-MALONYL CONDENSING ENZYME-RELATED"/>
    <property type="match status" value="1"/>
</dbReference>
<feature type="transmembrane region" description="Helical" evidence="1">
    <location>
        <begin position="83"/>
        <end position="102"/>
    </location>
</feature>
<dbReference type="Gene3D" id="1.10.3730.20">
    <property type="match status" value="1"/>
</dbReference>
<dbReference type="SUPFAM" id="SSF103481">
    <property type="entry name" value="Multidrug resistance efflux transporter EmrE"/>
    <property type="match status" value="2"/>
</dbReference>
<proteinExistence type="predicted"/>
<gene>
    <name evidence="3" type="ORF">LCGC14_0851280</name>
</gene>
<dbReference type="Pfam" id="PF00892">
    <property type="entry name" value="EamA"/>
    <property type="match status" value="2"/>
</dbReference>
<name>A0A0F9RUX9_9ZZZZ</name>
<feature type="transmembrane region" description="Helical" evidence="1">
    <location>
        <begin position="114"/>
        <end position="131"/>
    </location>
</feature>
<evidence type="ECO:0000259" key="2">
    <source>
        <dbReference type="Pfam" id="PF00892"/>
    </source>
</evidence>
<protein>
    <recommendedName>
        <fullName evidence="2">EamA domain-containing protein</fullName>
    </recommendedName>
</protein>
<comment type="caution">
    <text evidence="3">The sequence shown here is derived from an EMBL/GenBank/DDBJ whole genome shotgun (WGS) entry which is preliminary data.</text>
</comment>
<feature type="transmembrane region" description="Helical" evidence="1">
    <location>
        <begin position="265"/>
        <end position="283"/>
    </location>
</feature>
<keyword evidence="1" id="KW-0472">Membrane</keyword>
<feature type="domain" description="EamA" evidence="2">
    <location>
        <begin position="169"/>
        <end position="306"/>
    </location>
</feature>
<feature type="transmembrane region" description="Helical" evidence="1">
    <location>
        <begin position="37"/>
        <end position="58"/>
    </location>
</feature>
<feature type="transmembrane region" description="Helical" evidence="1">
    <location>
        <begin position="165"/>
        <end position="183"/>
    </location>
</feature>
<feature type="transmembrane region" description="Helical" evidence="1">
    <location>
        <begin position="235"/>
        <end position="253"/>
    </location>
</feature>
<organism evidence="3">
    <name type="scientific">marine sediment metagenome</name>
    <dbReference type="NCBI Taxonomy" id="412755"/>
    <lineage>
        <taxon>unclassified sequences</taxon>
        <taxon>metagenomes</taxon>
        <taxon>ecological metagenomes</taxon>
    </lineage>
</organism>
<feature type="transmembrane region" description="Helical" evidence="1">
    <location>
        <begin position="138"/>
        <end position="159"/>
    </location>
</feature>
<evidence type="ECO:0000313" key="3">
    <source>
        <dbReference type="EMBL" id="KKN28736.1"/>
    </source>
</evidence>
<dbReference type="EMBL" id="LAZR01002538">
    <property type="protein sequence ID" value="KKN28736.1"/>
    <property type="molecule type" value="Genomic_DNA"/>
</dbReference>
<sequence>MEKKAKIGLIYGIVGVIFVGLQPIVANSRPPVLDAYVSAAMTCLVETLIFFPLLLIELKKLNSNNQKSVDNKIHVLQGWKNNFWLLIFIGIIFGINQILFFVGYEMAGAINGSLTQKTTVFFSLFLGFLILKERITKIQIIFSVVLFLGLAIGVTQFFSLLEIDPTILIGVGILLLISFLWMIGHTLTKPMFSRNEITPIQMVFLRNFLSGLILIAIYFIFFPVDLKLFVDPGNLLFFFVMGAVYGSGLICWYKMLSYLDVSKAATIFGVTPITAAMFATFFLDEIFTFAHLIGMIIVIISIIVIVNQKKSIE</sequence>
<reference evidence="3" key="1">
    <citation type="journal article" date="2015" name="Nature">
        <title>Complex archaea that bridge the gap between prokaryotes and eukaryotes.</title>
        <authorList>
            <person name="Spang A."/>
            <person name="Saw J.H."/>
            <person name="Jorgensen S.L."/>
            <person name="Zaremba-Niedzwiedzka K."/>
            <person name="Martijn J."/>
            <person name="Lind A.E."/>
            <person name="van Eijk R."/>
            <person name="Schleper C."/>
            <person name="Guy L."/>
            <person name="Ettema T.J."/>
        </authorList>
    </citation>
    <scope>NUCLEOTIDE SEQUENCE</scope>
</reference>
<keyword evidence="1" id="KW-0812">Transmembrane</keyword>
<dbReference type="GO" id="GO:0016020">
    <property type="term" value="C:membrane"/>
    <property type="evidence" value="ECO:0007669"/>
    <property type="project" value="InterPro"/>
</dbReference>
<keyword evidence="1" id="KW-1133">Transmembrane helix</keyword>
<feature type="transmembrane region" description="Helical" evidence="1">
    <location>
        <begin position="204"/>
        <end position="223"/>
    </location>
</feature>
<dbReference type="InterPro" id="IPR037185">
    <property type="entry name" value="EmrE-like"/>
</dbReference>
<feature type="domain" description="EamA" evidence="2">
    <location>
        <begin position="7"/>
        <end position="152"/>
    </location>
</feature>
<evidence type="ECO:0000256" key="1">
    <source>
        <dbReference type="SAM" id="Phobius"/>
    </source>
</evidence>
<accession>A0A0F9RUX9</accession>
<dbReference type="AlphaFoldDB" id="A0A0F9RUX9"/>
<dbReference type="InterPro" id="IPR000620">
    <property type="entry name" value="EamA_dom"/>
</dbReference>